<reference evidence="6 7" key="1">
    <citation type="submission" date="2024-03" db="EMBL/GenBank/DDBJ databases">
        <title>Community enrichment and isolation of bacterial strains for fucoidan degradation.</title>
        <authorList>
            <person name="Sichert A."/>
        </authorList>
    </citation>
    <scope>NUCLEOTIDE SEQUENCE [LARGE SCALE GENOMIC DNA]</scope>
    <source>
        <strain evidence="6 7">AS62</strain>
    </source>
</reference>
<evidence type="ECO:0000256" key="4">
    <source>
        <dbReference type="ARBA" id="ARBA00022807"/>
    </source>
</evidence>
<comment type="similarity">
    <text evidence="1">Belongs to the peptidase C40 family.</text>
</comment>
<dbReference type="RefSeq" id="WP_342848695.1">
    <property type="nucleotide sequence ID" value="NZ_JBBMQO010000006.1"/>
</dbReference>
<evidence type="ECO:0000256" key="2">
    <source>
        <dbReference type="ARBA" id="ARBA00022670"/>
    </source>
</evidence>
<evidence type="ECO:0000313" key="7">
    <source>
        <dbReference type="Proteomes" id="UP001477870"/>
    </source>
</evidence>
<feature type="domain" description="NlpC/P60" evidence="5">
    <location>
        <begin position="4"/>
        <end position="143"/>
    </location>
</feature>
<evidence type="ECO:0000256" key="1">
    <source>
        <dbReference type="ARBA" id="ARBA00007074"/>
    </source>
</evidence>
<dbReference type="Proteomes" id="UP001477870">
    <property type="component" value="Unassembled WGS sequence"/>
</dbReference>
<gene>
    <name evidence="6" type="ORF">WNY59_12320</name>
</gene>
<keyword evidence="4" id="KW-0788">Thiol protease</keyword>
<dbReference type="SUPFAM" id="SSF54001">
    <property type="entry name" value="Cysteine proteinases"/>
    <property type="match status" value="1"/>
</dbReference>
<evidence type="ECO:0000256" key="3">
    <source>
        <dbReference type="ARBA" id="ARBA00022801"/>
    </source>
</evidence>
<proteinExistence type="inferred from homology"/>
<keyword evidence="7" id="KW-1185">Reference proteome</keyword>
<accession>A0ABU9T9M3</accession>
<dbReference type="EMBL" id="JBBMQO010000006">
    <property type="protein sequence ID" value="MEM5502371.1"/>
    <property type="molecule type" value="Genomic_DNA"/>
</dbReference>
<dbReference type="Pfam" id="PF00877">
    <property type="entry name" value="NLPC_P60"/>
    <property type="match status" value="1"/>
</dbReference>
<sequence>MSHNPLGLSVLQAAESWIGTPYRHQMSRKHVGCDCLGLLLGVWRELGGVPIHFEHNYSRDWAECASEDLLMAAASKYLIPATAKKLSIGDVLLFRWSSFTVSKHIAIYAGDGQIIHAYERHAVCKASLVPQWRRRISGTFQFPDRLNLE</sequence>
<protein>
    <submittedName>
        <fullName evidence="6">NlpC/P60 family protein</fullName>
    </submittedName>
</protein>
<evidence type="ECO:0000313" key="6">
    <source>
        <dbReference type="EMBL" id="MEM5502371.1"/>
    </source>
</evidence>
<comment type="caution">
    <text evidence="6">The sequence shown here is derived from an EMBL/GenBank/DDBJ whole genome shotgun (WGS) entry which is preliminary data.</text>
</comment>
<name>A0ABU9T9M3_9HYPH</name>
<keyword evidence="3" id="KW-0378">Hydrolase</keyword>
<organism evidence="6 7">
    <name type="scientific">Ahrensia kielensis</name>
    <dbReference type="NCBI Taxonomy" id="76980"/>
    <lineage>
        <taxon>Bacteria</taxon>
        <taxon>Pseudomonadati</taxon>
        <taxon>Pseudomonadota</taxon>
        <taxon>Alphaproteobacteria</taxon>
        <taxon>Hyphomicrobiales</taxon>
        <taxon>Ahrensiaceae</taxon>
        <taxon>Ahrensia</taxon>
    </lineage>
</organism>
<dbReference type="Gene3D" id="3.90.1720.10">
    <property type="entry name" value="endopeptidase domain like (from Nostoc punctiforme)"/>
    <property type="match status" value="1"/>
</dbReference>
<dbReference type="PROSITE" id="PS51935">
    <property type="entry name" value="NLPC_P60"/>
    <property type="match status" value="1"/>
</dbReference>
<dbReference type="InterPro" id="IPR000064">
    <property type="entry name" value="NLP_P60_dom"/>
</dbReference>
<dbReference type="InterPro" id="IPR038765">
    <property type="entry name" value="Papain-like_cys_pep_sf"/>
</dbReference>
<evidence type="ECO:0000259" key="5">
    <source>
        <dbReference type="PROSITE" id="PS51935"/>
    </source>
</evidence>
<dbReference type="InterPro" id="IPR011929">
    <property type="entry name" value="Phage_pept_NlpC/P60"/>
</dbReference>
<dbReference type="NCBIfam" id="TIGR02219">
    <property type="entry name" value="phage_NlpC_fam"/>
    <property type="match status" value="1"/>
</dbReference>
<keyword evidence="2" id="KW-0645">Protease</keyword>